<dbReference type="InterPro" id="IPR038765">
    <property type="entry name" value="Papain-like_cys_pep_sf"/>
</dbReference>
<protein>
    <submittedName>
        <fullName evidence="1">Uncharacterized protein</fullName>
    </submittedName>
</protein>
<accession>A0A4Y2GII7</accession>
<sequence length="185" mass="21582">MDTQTLLRLAHSDPIITRRFGGVFTSDLLPKSRGYYRSFIVSTDPYLEKGTHWQAVYFDNKAKCTFFCSYGTYPMGNIKKFIDNNSTQMEWNSKILEHPKTTSCGLFCPYFLWHLTRGLSIDRLREINFCENERIVARFAQTQFKLTNHLTLLTSNQQCKSLQIMMSEKIKVRDISITTSGCEFR</sequence>
<name>A0A4Y2GII7_ARAVE</name>
<proteinExistence type="predicted"/>
<organism evidence="1 2">
    <name type="scientific">Araneus ventricosus</name>
    <name type="common">Orbweaver spider</name>
    <name type="synonym">Epeira ventricosa</name>
    <dbReference type="NCBI Taxonomy" id="182803"/>
    <lineage>
        <taxon>Eukaryota</taxon>
        <taxon>Metazoa</taxon>
        <taxon>Ecdysozoa</taxon>
        <taxon>Arthropoda</taxon>
        <taxon>Chelicerata</taxon>
        <taxon>Arachnida</taxon>
        <taxon>Araneae</taxon>
        <taxon>Araneomorphae</taxon>
        <taxon>Entelegynae</taxon>
        <taxon>Araneoidea</taxon>
        <taxon>Araneidae</taxon>
        <taxon>Araneus</taxon>
    </lineage>
</organism>
<dbReference type="AlphaFoldDB" id="A0A4Y2GII7"/>
<keyword evidence="2" id="KW-1185">Reference proteome</keyword>
<evidence type="ECO:0000313" key="1">
    <source>
        <dbReference type="EMBL" id="GBM52358.1"/>
    </source>
</evidence>
<dbReference type="SUPFAM" id="SSF54001">
    <property type="entry name" value="Cysteine proteinases"/>
    <property type="match status" value="1"/>
</dbReference>
<evidence type="ECO:0000313" key="2">
    <source>
        <dbReference type="Proteomes" id="UP000499080"/>
    </source>
</evidence>
<gene>
    <name evidence="1" type="ORF">AVEN_160086_1</name>
</gene>
<comment type="caution">
    <text evidence="1">The sequence shown here is derived from an EMBL/GenBank/DDBJ whole genome shotgun (WGS) entry which is preliminary data.</text>
</comment>
<dbReference type="EMBL" id="BGPR01001375">
    <property type="protein sequence ID" value="GBM52358.1"/>
    <property type="molecule type" value="Genomic_DNA"/>
</dbReference>
<reference evidence="1 2" key="1">
    <citation type="journal article" date="2019" name="Sci. Rep.">
        <title>Orb-weaving spider Araneus ventricosus genome elucidates the spidroin gene catalogue.</title>
        <authorList>
            <person name="Kono N."/>
            <person name="Nakamura H."/>
            <person name="Ohtoshi R."/>
            <person name="Moran D.A.P."/>
            <person name="Shinohara A."/>
            <person name="Yoshida Y."/>
            <person name="Fujiwara M."/>
            <person name="Mori M."/>
            <person name="Tomita M."/>
            <person name="Arakawa K."/>
        </authorList>
    </citation>
    <scope>NUCLEOTIDE SEQUENCE [LARGE SCALE GENOMIC DNA]</scope>
</reference>
<dbReference type="Gene3D" id="3.40.395.10">
    <property type="entry name" value="Adenoviral Proteinase, Chain A"/>
    <property type="match status" value="1"/>
</dbReference>
<dbReference type="OrthoDB" id="6417850at2759"/>
<dbReference type="Proteomes" id="UP000499080">
    <property type="component" value="Unassembled WGS sequence"/>
</dbReference>